<proteinExistence type="predicted"/>
<reference evidence="2" key="1">
    <citation type="submission" date="2009-05" db="EMBL/GenBank/DDBJ databases">
        <title>The genome sequence of Ajellomyces capsulatus strain H143.</title>
        <authorList>
            <person name="Champion M."/>
            <person name="Cuomo C.A."/>
            <person name="Ma L.-J."/>
            <person name="Henn M.R."/>
            <person name="Sil A."/>
            <person name="Goldman B."/>
            <person name="Young S.K."/>
            <person name="Kodira C.D."/>
            <person name="Zeng Q."/>
            <person name="Koehrsen M."/>
            <person name="Alvarado L."/>
            <person name="Berlin A.M."/>
            <person name="Borenstein D."/>
            <person name="Chen Z."/>
            <person name="Engels R."/>
            <person name="Freedman E."/>
            <person name="Gellesch M."/>
            <person name="Goldberg J."/>
            <person name="Griggs A."/>
            <person name="Gujja S."/>
            <person name="Heiman D.I."/>
            <person name="Hepburn T.A."/>
            <person name="Howarth C."/>
            <person name="Jen D."/>
            <person name="Larson L."/>
            <person name="Lewis B."/>
            <person name="Mehta T."/>
            <person name="Park D."/>
            <person name="Pearson M."/>
            <person name="Roberts A."/>
            <person name="Saif S."/>
            <person name="Shea T.D."/>
            <person name="Shenoy N."/>
            <person name="Sisk P."/>
            <person name="Stolte C."/>
            <person name="Sykes S."/>
            <person name="Walk T."/>
            <person name="White J."/>
            <person name="Yandava C."/>
            <person name="Klein B."/>
            <person name="McEwen J.G."/>
            <person name="Puccia R."/>
            <person name="Goldman G.H."/>
            <person name="Felipe M.S."/>
            <person name="Nino-Vega G."/>
            <person name="San-Blas G."/>
            <person name="Taylor J.W."/>
            <person name="Mendoza L."/>
            <person name="Galagan J.E."/>
            <person name="Nusbaum C."/>
            <person name="Birren B.W."/>
        </authorList>
    </citation>
    <scope>NUCLEOTIDE SEQUENCE [LARGE SCALE GENOMIC DNA]</scope>
    <source>
        <strain evidence="2">H143</strain>
    </source>
</reference>
<dbReference type="AlphaFoldDB" id="C6HPG1"/>
<dbReference type="EMBL" id="GG692433">
    <property type="protein sequence ID" value="EER37833.1"/>
    <property type="molecule type" value="Genomic_DNA"/>
</dbReference>
<dbReference type="VEuPathDB" id="FungiDB:HCDG_08092"/>
<protein>
    <submittedName>
        <fullName evidence="1">Uncharacterized protein</fullName>
    </submittedName>
</protein>
<accession>C6HPG1</accession>
<gene>
    <name evidence="1" type="ORF">HCDG_08092</name>
</gene>
<sequence length="174" mass="19281">MRSSPAQCTLGLGMQISSTSPTPSSAGIPSVQPLMQWLLLCHKFYPSLGIVLALKSVSSQGIQVGFSPFRSWKIPSASYGRLGPHVCAACQGGAGLHPFADCRGLPAHPSWSLWQLQMMWAWPFAASYEMGRMEWKRLKPFTSDNYENASQQRMRCSLQLNSGCFRLQVIHSLF</sequence>
<dbReference type="Proteomes" id="UP000002624">
    <property type="component" value="Unassembled WGS sequence"/>
</dbReference>
<evidence type="ECO:0000313" key="2">
    <source>
        <dbReference type="Proteomes" id="UP000002624"/>
    </source>
</evidence>
<dbReference type="OMA" id="EMGRMEW"/>
<dbReference type="HOGENOM" id="CLU_1539562_0_0_1"/>
<name>C6HPG1_AJECH</name>
<evidence type="ECO:0000313" key="1">
    <source>
        <dbReference type="EMBL" id="EER37833.1"/>
    </source>
</evidence>
<organism evidence="1 2">
    <name type="scientific">Ajellomyces capsulatus (strain H143)</name>
    <name type="common">Darling's disease fungus</name>
    <name type="synonym">Histoplasma capsulatum</name>
    <dbReference type="NCBI Taxonomy" id="544712"/>
    <lineage>
        <taxon>Eukaryota</taxon>
        <taxon>Fungi</taxon>
        <taxon>Dikarya</taxon>
        <taxon>Ascomycota</taxon>
        <taxon>Pezizomycotina</taxon>
        <taxon>Eurotiomycetes</taxon>
        <taxon>Eurotiomycetidae</taxon>
        <taxon>Onygenales</taxon>
        <taxon>Ajellomycetaceae</taxon>
        <taxon>Histoplasma</taxon>
    </lineage>
</organism>